<accession>A0ABS4YYX7</accession>
<dbReference type="RefSeq" id="WP_209681632.1">
    <property type="nucleotide sequence ID" value="NZ_JAGIOI010000001.1"/>
</dbReference>
<evidence type="ECO:0000256" key="1">
    <source>
        <dbReference type="SAM" id="MobiDB-lite"/>
    </source>
</evidence>
<feature type="chain" id="PRO_5046621801" description="DUF2690 domain-containing protein" evidence="2">
    <location>
        <begin position="26"/>
        <end position="162"/>
    </location>
</feature>
<comment type="caution">
    <text evidence="3">The sequence shown here is derived from an EMBL/GenBank/DDBJ whole genome shotgun (WGS) entry which is preliminary data.</text>
</comment>
<feature type="signal peptide" evidence="2">
    <location>
        <begin position="1"/>
        <end position="25"/>
    </location>
</feature>
<organism evidence="3 4">
    <name type="scientific">Arthrobacter stackebrandtii</name>
    <dbReference type="NCBI Taxonomy" id="272161"/>
    <lineage>
        <taxon>Bacteria</taxon>
        <taxon>Bacillati</taxon>
        <taxon>Actinomycetota</taxon>
        <taxon>Actinomycetes</taxon>
        <taxon>Micrococcales</taxon>
        <taxon>Micrococcaceae</taxon>
        <taxon>Arthrobacter</taxon>
    </lineage>
</organism>
<proteinExistence type="predicted"/>
<protein>
    <recommendedName>
        <fullName evidence="5">DUF2690 domain-containing protein</fullName>
    </recommendedName>
</protein>
<dbReference type="Proteomes" id="UP000711614">
    <property type="component" value="Unassembled WGS sequence"/>
</dbReference>
<feature type="region of interest" description="Disordered" evidence="1">
    <location>
        <begin position="23"/>
        <end position="45"/>
    </location>
</feature>
<name>A0ABS4YYX7_9MICC</name>
<evidence type="ECO:0008006" key="5">
    <source>
        <dbReference type="Google" id="ProtNLM"/>
    </source>
</evidence>
<gene>
    <name evidence="3" type="ORF">JOF48_002792</name>
</gene>
<dbReference type="EMBL" id="JAGIOI010000001">
    <property type="protein sequence ID" value="MBP2413993.1"/>
    <property type="molecule type" value="Genomic_DNA"/>
</dbReference>
<evidence type="ECO:0000313" key="3">
    <source>
        <dbReference type="EMBL" id="MBP2413993.1"/>
    </source>
</evidence>
<evidence type="ECO:0000256" key="2">
    <source>
        <dbReference type="SAM" id="SignalP"/>
    </source>
</evidence>
<evidence type="ECO:0000313" key="4">
    <source>
        <dbReference type="Proteomes" id="UP000711614"/>
    </source>
</evidence>
<keyword evidence="2" id="KW-0732">Signal</keyword>
<keyword evidence="4" id="KW-1185">Reference proteome</keyword>
<reference evidence="3 4" key="1">
    <citation type="submission" date="2021-03" db="EMBL/GenBank/DDBJ databases">
        <title>Sequencing the genomes of 1000 actinobacteria strains.</title>
        <authorList>
            <person name="Klenk H.-P."/>
        </authorList>
    </citation>
    <scope>NUCLEOTIDE SEQUENCE [LARGE SCALE GENOMIC DNA]</scope>
    <source>
        <strain evidence="3 4">DSM 16005</strain>
    </source>
</reference>
<sequence>MWMRTAAAAAILAAGGLAVPAGATADQASGPDPVQQPTLAAHPLEGTDPVSTGCHIGAHVVTSWGMHNDVYDEVQGLAQLVYSPACGTNWVNVYGFTPGNSYRVVLFDHDGGSASFETSVGAGSNDATLQKYAPGNSCVAVMWQISNTTSLFREGWGTSTIC</sequence>